<dbReference type="InterPro" id="IPR000594">
    <property type="entry name" value="ThiF_NAD_FAD-bd"/>
</dbReference>
<dbReference type="PANTHER" id="PTHR10953">
    <property type="entry name" value="UBIQUITIN-ACTIVATING ENZYME E1"/>
    <property type="match status" value="1"/>
</dbReference>
<evidence type="ECO:0000256" key="1">
    <source>
        <dbReference type="ARBA" id="ARBA00009919"/>
    </source>
</evidence>
<comment type="caution">
    <text evidence="3">The sequence shown here is derived from an EMBL/GenBank/DDBJ whole genome shotgun (WGS) entry which is preliminary data.</text>
</comment>
<dbReference type="GO" id="GO:0008146">
    <property type="term" value="F:sulfotransferase activity"/>
    <property type="evidence" value="ECO:0007669"/>
    <property type="project" value="TreeGrafter"/>
</dbReference>
<dbReference type="Gene3D" id="3.40.50.720">
    <property type="entry name" value="NAD(P)-binding Rossmann-like Domain"/>
    <property type="match status" value="1"/>
</dbReference>
<dbReference type="STRING" id="189381.GCA_900166615_03367"/>
<dbReference type="PATRIC" id="fig|189381.12.peg.1045"/>
<evidence type="ECO:0000313" key="3">
    <source>
        <dbReference type="EMBL" id="KON91776.1"/>
    </source>
</evidence>
<sequence length="354" mass="39157">MKRERYSRQILFSPIGERGQDELGGKHVIIIGAGALGSSVADMLARSGVGKLTIIDRDYVEWSNLQRQQLYTEHDAENSLPKAAAAQRRLKQVNSQVEIEGMVGEVTPGMLSSMEADLLIDATDNFDVRLMVNDHARMRAIPWIFGACLGSYGITHTFLPDEGPCLRCIQDVIPMDGDSCETQGIISPAVTMVTSYQTTEALKILTGANDALRKTLVSFDLWENSRSEISIQRLRKKDCPTCGPSPSFPALKGVTGVKASILCGRDAVHIRPSSPLNLHLESFTERMKEGQILSANRFLVNVAIEGHRMVVFSDGRALIHGTSDIPQAEAIYRKYIDEQECVQDEESIDHSRIR</sequence>
<dbReference type="GO" id="GO:0016779">
    <property type="term" value="F:nucleotidyltransferase activity"/>
    <property type="evidence" value="ECO:0007669"/>
    <property type="project" value="TreeGrafter"/>
</dbReference>
<accession>A0A0M0GQR9</accession>
<proteinExistence type="inferred from homology"/>
<dbReference type="SUPFAM" id="SSF69572">
    <property type="entry name" value="Activating enzymes of the ubiquitin-like proteins"/>
    <property type="match status" value="1"/>
</dbReference>
<dbReference type="Pfam" id="PF00899">
    <property type="entry name" value="ThiF"/>
    <property type="match status" value="1"/>
</dbReference>
<comment type="similarity">
    <text evidence="1">Belongs to the HesA/MoeB/ThiF family.</text>
</comment>
<dbReference type="InterPro" id="IPR045886">
    <property type="entry name" value="ThiF/MoeB/HesA"/>
</dbReference>
<dbReference type="CDD" id="cd00757">
    <property type="entry name" value="ThiF_MoeB_HesA_family"/>
    <property type="match status" value="1"/>
</dbReference>
<keyword evidence="4" id="KW-1185">Reference proteome</keyword>
<feature type="domain" description="THIF-type NAD/FAD binding fold" evidence="2">
    <location>
        <begin position="6"/>
        <end position="240"/>
    </location>
</feature>
<dbReference type="OrthoDB" id="9804286at2"/>
<dbReference type="Proteomes" id="UP000037405">
    <property type="component" value="Unassembled WGS sequence"/>
</dbReference>
<evidence type="ECO:0000259" key="2">
    <source>
        <dbReference type="Pfam" id="PF00899"/>
    </source>
</evidence>
<dbReference type="InterPro" id="IPR035985">
    <property type="entry name" value="Ubiquitin-activating_enz"/>
</dbReference>
<dbReference type="GO" id="GO:0004792">
    <property type="term" value="F:thiosulfate-cyanide sulfurtransferase activity"/>
    <property type="evidence" value="ECO:0007669"/>
    <property type="project" value="TreeGrafter"/>
</dbReference>
<protein>
    <recommendedName>
        <fullName evidence="2">THIF-type NAD/FAD binding fold domain-containing protein</fullName>
    </recommendedName>
</protein>
<name>A0A0M0GQR9_9BACI</name>
<gene>
    <name evidence="3" type="ORF">AF331_04615</name>
</gene>
<dbReference type="GO" id="GO:0008641">
    <property type="term" value="F:ubiquitin-like modifier activating enzyme activity"/>
    <property type="evidence" value="ECO:0007669"/>
    <property type="project" value="InterPro"/>
</dbReference>
<organism evidence="3 4">
    <name type="scientific">Rossellomorea marisflavi</name>
    <dbReference type="NCBI Taxonomy" id="189381"/>
    <lineage>
        <taxon>Bacteria</taxon>
        <taxon>Bacillati</taxon>
        <taxon>Bacillota</taxon>
        <taxon>Bacilli</taxon>
        <taxon>Bacillales</taxon>
        <taxon>Bacillaceae</taxon>
        <taxon>Rossellomorea</taxon>
    </lineage>
</organism>
<dbReference type="AlphaFoldDB" id="A0A0M0GQR9"/>
<dbReference type="EMBL" id="LGUE01000001">
    <property type="protein sequence ID" value="KON91776.1"/>
    <property type="molecule type" value="Genomic_DNA"/>
</dbReference>
<dbReference type="FunFam" id="3.40.50.720:FF:000080">
    <property type="entry name" value="Thiazole biosynthesis adenylyltransferase ThiF"/>
    <property type="match status" value="1"/>
</dbReference>
<dbReference type="RefSeq" id="WP_053426968.1">
    <property type="nucleotide sequence ID" value="NZ_LGUE01000001.1"/>
</dbReference>
<reference evidence="4" key="1">
    <citation type="submission" date="2015-07" db="EMBL/GenBank/DDBJ databases">
        <title>Fjat-14235 jcm11544.</title>
        <authorList>
            <person name="Liu B."/>
            <person name="Wang J."/>
            <person name="Zhu Y."/>
            <person name="Liu G."/>
            <person name="Chen Q."/>
            <person name="Chen Z."/>
            <person name="Lan J."/>
            <person name="Che J."/>
            <person name="Ge C."/>
            <person name="Shi H."/>
            <person name="Pan Z."/>
            <person name="Liu X."/>
        </authorList>
    </citation>
    <scope>NUCLEOTIDE SEQUENCE [LARGE SCALE GENOMIC DNA]</scope>
    <source>
        <strain evidence="4">JCM 11544</strain>
    </source>
</reference>
<evidence type="ECO:0000313" key="4">
    <source>
        <dbReference type="Proteomes" id="UP000037405"/>
    </source>
</evidence>
<dbReference type="PANTHER" id="PTHR10953:SF102">
    <property type="entry name" value="ADENYLYLTRANSFERASE AND SULFURTRANSFERASE MOCS3"/>
    <property type="match status" value="1"/>
</dbReference>
<dbReference type="GO" id="GO:0005829">
    <property type="term" value="C:cytosol"/>
    <property type="evidence" value="ECO:0007669"/>
    <property type="project" value="TreeGrafter"/>
</dbReference>